<dbReference type="eggNOG" id="arCOG02298">
    <property type="taxonomic scope" value="Archaea"/>
</dbReference>
<sequence length="173" mass="19494">MIFFAFYKLSMMGGADLFALLILGLANARVQPLLFGGLSEVGLEPLVVVLYASVSIVITGVLNLIRNLRHTKGLPFSVRLLLSMTGKRIKVRDFVNSKFLFPLTEVDSQGEKRIRLSFSIDEDDREWRDKYRELMMEGKLSGEDIIWVAWGVPVLPFIFLGYLLSIIIGIPIS</sequence>
<dbReference type="HOGENOM" id="CLU_102058_0_0_2"/>
<comment type="subcellular location">
    <subcellularLocation>
        <location evidence="1">Cell membrane</location>
        <topology evidence="1">Multi-pass membrane protein</topology>
    </subcellularLocation>
</comment>
<evidence type="ECO:0000256" key="2">
    <source>
        <dbReference type="ARBA" id="ARBA00022475"/>
    </source>
</evidence>
<evidence type="ECO:0000256" key="4">
    <source>
        <dbReference type="ARBA" id="ARBA00022989"/>
    </source>
</evidence>
<keyword evidence="2" id="KW-1003">Cell membrane</keyword>
<gene>
    <name evidence="8" type="ORF">MetMK1DRAFT_00030440</name>
</gene>
<evidence type="ECO:0000256" key="5">
    <source>
        <dbReference type="ARBA" id="ARBA00023136"/>
    </source>
</evidence>
<organism evidence="8 9">
    <name type="scientific">Metallosphaera yellowstonensis MK1</name>
    <dbReference type="NCBI Taxonomy" id="671065"/>
    <lineage>
        <taxon>Archaea</taxon>
        <taxon>Thermoproteota</taxon>
        <taxon>Thermoprotei</taxon>
        <taxon>Sulfolobales</taxon>
        <taxon>Sulfolobaceae</taxon>
        <taxon>Metallosphaera</taxon>
    </lineage>
</organism>
<keyword evidence="9" id="KW-1185">Reference proteome</keyword>
<name>H2C8X5_9CREN</name>
<proteinExistence type="predicted"/>
<keyword evidence="3 6" id="KW-0812">Transmembrane</keyword>
<reference evidence="8 9" key="1">
    <citation type="submission" date="2012-01" db="EMBL/GenBank/DDBJ databases">
        <title>Improved High-Quality Draft sequence of Metallosphaera yellowstonensis MK1.</title>
        <authorList>
            <consortium name="US DOE Joint Genome Institute"/>
            <person name="Lucas S."/>
            <person name="Han J."/>
            <person name="Cheng J.-F."/>
            <person name="Goodwin L."/>
            <person name="Pitluck S."/>
            <person name="Peters L."/>
            <person name="Teshima H."/>
            <person name="Detter J.C."/>
            <person name="Han C."/>
            <person name="Tapia R."/>
            <person name="Land M."/>
            <person name="Hauser L."/>
            <person name="Kyrpides N."/>
            <person name="Kozubal M."/>
            <person name="Macur R.E."/>
            <person name="Jay Z."/>
            <person name="Inskeep W."/>
            <person name="Woyke T."/>
        </authorList>
    </citation>
    <scope>NUCLEOTIDE SEQUENCE [LARGE SCALE GENOMIC DNA]</scope>
    <source>
        <strain evidence="8 9">MK1</strain>
    </source>
</reference>
<dbReference type="STRING" id="671065.MetMK1DRAFT_00030440"/>
<evidence type="ECO:0000256" key="6">
    <source>
        <dbReference type="SAM" id="Phobius"/>
    </source>
</evidence>
<accession>H2C8X5</accession>
<keyword evidence="4 6" id="KW-1133">Transmembrane helix</keyword>
<feature type="transmembrane region" description="Helical" evidence="6">
    <location>
        <begin position="46"/>
        <end position="65"/>
    </location>
</feature>
<keyword evidence="5 6" id="KW-0472">Membrane</keyword>
<evidence type="ECO:0000313" key="8">
    <source>
        <dbReference type="EMBL" id="EHP68601.1"/>
    </source>
</evidence>
<feature type="transmembrane region" description="Helical" evidence="6">
    <location>
        <begin position="145"/>
        <end position="172"/>
    </location>
</feature>
<dbReference type="InterPro" id="IPR009655">
    <property type="entry name" value="Preflagellin_peptidase_C"/>
</dbReference>
<evidence type="ECO:0000313" key="9">
    <source>
        <dbReference type="Proteomes" id="UP000003980"/>
    </source>
</evidence>
<dbReference type="PANTHER" id="PTHR36506">
    <property type="entry name" value="PREFLAGELLIN PEPTIDASE"/>
    <property type="match status" value="1"/>
</dbReference>
<dbReference type="GO" id="GO:0005886">
    <property type="term" value="C:plasma membrane"/>
    <property type="evidence" value="ECO:0007669"/>
    <property type="project" value="UniProtKB-SubCell"/>
</dbReference>
<dbReference type="PANTHER" id="PTHR36506:SF1">
    <property type="entry name" value="PREFLAGELLIN PEPTIDASE"/>
    <property type="match status" value="1"/>
</dbReference>
<dbReference type="EMBL" id="JH597770">
    <property type="protein sequence ID" value="EHP68601.1"/>
    <property type="molecule type" value="Genomic_DNA"/>
</dbReference>
<protein>
    <submittedName>
        <fullName evidence="8">Peptidase A24 C-terminus Type II</fullName>
    </submittedName>
</protein>
<dbReference type="AlphaFoldDB" id="H2C8X5"/>
<feature type="domain" description="Preflagellin peptidase C-terminal" evidence="7">
    <location>
        <begin position="79"/>
        <end position="169"/>
    </location>
</feature>
<dbReference type="Pfam" id="PF06847">
    <property type="entry name" value="Arc_PepC_II"/>
    <property type="match status" value="1"/>
</dbReference>
<evidence type="ECO:0000256" key="1">
    <source>
        <dbReference type="ARBA" id="ARBA00004651"/>
    </source>
</evidence>
<evidence type="ECO:0000256" key="3">
    <source>
        <dbReference type="ARBA" id="ARBA00022692"/>
    </source>
</evidence>
<dbReference type="InterPro" id="IPR052218">
    <property type="entry name" value="Preflagellin_Peptidase"/>
</dbReference>
<dbReference type="Proteomes" id="UP000003980">
    <property type="component" value="Unassembled WGS sequence"/>
</dbReference>
<evidence type="ECO:0000259" key="7">
    <source>
        <dbReference type="Pfam" id="PF06847"/>
    </source>
</evidence>